<accession>A0ABU6QSV3</accession>
<comment type="caution">
    <text evidence="1">The sequence shown here is derived from an EMBL/GenBank/DDBJ whole genome shotgun (WGS) entry which is preliminary data.</text>
</comment>
<evidence type="ECO:0000313" key="1">
    <source>
        <dbReference type="EMBL" id="MED6114522.1"/>
    </source>
</evidence>
<organism evidence="1 2">
    <name type="scientific">Stylosanthes scabra</name>
    <dbReference type="NCBI Taxonomy" id="79078"/>
    <lineage>
        <taxon>Eukaryota</taxon>
        <taxon>Viridiplantae</taxon>
        <taxon>Streptophyta</taxon>
        <taxon>Embryophyta</taxon>
        <taxon>Tracheophyta</taxon>
        <taxon>Spermatophyta</taxon>
        <taxon>Magnoliopsida</taxon>
        <taxon>eudicotyledons</taxon>
        <taxon>Gunneridae</taxon>
        <taxon>Pentapetalae</taxon>
        <taxon>rosids</taxon>
        <taxon>fabids</taxon>
        <taxon>Fabales</taxon>
        <taxon>Fabaceae</taxon>
        <taxon>Papilionoideae</taxon>
        <taxon>50 kb inversion clade</taxon>
        <taxon>dalbergioids sensu lato</taxon>
        <taxon>Dalbergieae</taxon>
        <taxon>Pterocarpus clade</taxon>
        <taxon>Stylosanthes</taxon>
    </lineage>
</organism>
<protein>
    <submittedName>
        <fullName evidence="1">Uncharacterized protein</fullName>
    </submittedName>
</protein>
<reference evidence="1 2" key="1">
    <citation type="journal article" date="2023" name="Plants (Basel)">
        <title>Bridging the Gap: Combining Genomics and Transcriptomics Approaches to Understand Stylosanthes scabra, an Orphan Legume from the Brazilian Caatinga.</title>
        <authorList>
            <person name="Ferreira-Neto J.R.C."/>
            <person name="da Silva M.D."/>
            <person name="Binneck E."/>
            <person name="de Melo N.F."/>
            <person name="da Silva R.H."/>
            <person name="de Melo A.L.T.M."/>
            <person name="Pandolfi V."/>
            <person name="Bustamante F.O."/>
            <person name="Brasileiro-Vidal A.C."/>
            <person name="Benko-Iseppon A.M."/>
        </authorList>
    </citation>
    <scope>NUCLEOTIDE SEQUENCE [LARGE SCALE GENOMIC DNA]</scope>
    <source>
        <tissue evidence="1">Leaves</tissue>
    </source>
</reference>
<evidence type="ECO:0000313" key="2">
    <source>
        <dbReference type="Proteomes" id="UP001341840"/>
    </source>
</evidence>
<proteinExistence type="predicted"/>
<dbReference type="Proteomes" id="UP001341840">
    <property type="component" value="Unassembled WGS sequence"/>
</dbReference>
<gene>
    <name evidence="1" type="ORF">PIB30_081046</name>
</gene>
<name>A0ABU6QSV3_9FABA</name>
<keyword evidence="2" id="KW-1185">Reference proteome</keyword>
<sequence length="77" mass="9242">MEGEELLPACFRQSGSKFTWLTLILRHCLFYIGSAIEEIVEEAIVDEKFEPHNFFFFEAKLFMRRQPRTGKRRWLLS</sequence>
<dbReference type="EMBL" id="JASCZI010001199">
    <property type="protein sequence ID" value="MED6114522.1"/>
    <property type="molecule type" value="Genomic_DNA"/>
</dbReference>